<proteinExistence type="predicted"/>
<dbReference type="AlphaFoldDB" id="B4K0P8"/>
<sequence length="110" mass="12268">MVLLRYDHVVESNSWTVTIPERKSAVLRLAPVDADVPPVDPSTKDPLRKRSCSKYCAVGSKDLSLKKQAIMPYAIKCQLDIQKDGRAVLLIFQGLKDMLDELALVYHGDA</sequence>
<name>B4K0P8_DROGR</name>
<reference evidence="1 2" key="1">
    <citation type="journal article" date="2007" name="Nature">
        <title>Evolution of genes and genomes on the Drosophila phylogeny.</title>
        <authorList>
            <consortium name="Drosophila 12 Genomes Consortium"/>
            <person name="Clark A.G."/>
            <person name="Eisen M.B."/>
            <person name="Smith D.R."/>
            <person name="Bergman C.M."/>
            <person name="Oliver B."/>
            <person name="Markow T.A."/>
            <person name="Kaufman T.C."/>
            <person name="Kellis M."/>
            <person name="Gelbart W."/>
            <person name="Iyer V.N."/>
            <person name="Pollard D.A."/>
            <person name="Sackton T.B."/>
            <person name="Larracuente A.M."/>
            <person name="Singh N.D."/>
            <person name="Abad J.P."/>
            <person name="Abt D.N."/>
            <person name="Adryan B."/>
            <person name="Aguade M."/>
            <person name="Akashi H."/>
            <person name="Anderson W.W."/>
            <person name="Aquadro C.F."/>
            <person name="Ardell D.H."/>
            <person name="Arguello R."/>
            <person name="Artieri C.G."/>
            <person name="Barbash D.A."/>
            <person name="Barker D."/>
            <person name="Barsanti P."/>
            <person name="Batterham P."/>
            <person name="Batzoglou S."/>
            <person name="Begun D."/>
            <person name="Bhutkar A."/>
            <person name="Blanco E."/>
            <person name="Bosak S.A."/>
            <person name="Bradley R.K."/>
            <person name="Brand A.D."/>
            <person name="Brent M.R."/>
            <person name="Brooks A.N."/>
            <person name="Brown R.H."/>
            <person name="Butlin R.K."/>
            <person name="Caggese C."/>
            <person name="Calvi B.R."/>
            <person name="Bernardo de Carvalho A."/>
            <person name="Caspi A."/>
            <person name="Castrezana S."/>
            <person name="Celniker S.E."/>
            <person name="Chang J.L."/>
            <person name="Chapple C."/>
            <person name="Chatterji S."/>
            <person name="Chinwalla A."/>
            <person name="Civetta A."/>
            <person name="Clifton S.W."/>
            <person name="Comeron J.M."/>
            <person name="Costello J.C."/>
            <person name="Coyne J.A."/>
            <person name="Daub J."/>
            <person name="David R.G."/>
            <person name="Delcher A.L."/>
            <person name="Delehaunty K."/>
            <person name="Do C.B."/>
            <person name="Ebling H."/>
            <person name="Edwards K."/>
            <person name="Eickbush T."/>
            <person name="Evans J.D."/>
            <person name="Filipski A."/>
            <person name="Findeiss S."/>
            <person name="Freyhult E."/>
            <person name="Fulton L."/>
            <person name="Fulton R."/>
            <person name="Garcia A.C."/>
            <person name="Gardiner A."/>
            <person name="Garfield D.A."/>
            <person name="Garvin B.E."/>
            <person name="Gibson G."/>
            <person name="Gilbert D."/>
            <person name="Gnerre S."/>
            <person name="Godfrey J."/>
            <person name="Good R."/>
            <person name="Gotea V."/>
            <person name="Gravely B."/>
            <person name="Greenberg A.J."/>
            <person name="Griffiths-Jones S."/>
            <person name="Gross S."/>
            <person name="Guigo R."/>
            <person name="Gustafson E.A."/>
            <person name="Haerty W."/>
            <person name="Hahn M.W."/>
            <person name="Halligan D.L."/>
            <person name="Halpern A.L."/>
            <person name="Halter G.M."/>
            <person name="Han M.V."/>
            <person name="Heger A."/>
            <person name="Hillier L."/>
            <person name="Hinrichs A.S."/>
            <person name="Holmes I."/>
            <person name="Hoskins R.A."/>
            <person name="Hubisz M.J."/>
            <person name="Hultmark D."/>
            <person name="Huntley M.A."/>
            <person name="Jaffe D.B."/>
            <person name="Jagadeeshan S."/>
            <person name="Jeck W.R."/>
            <person name="Johnson J."/>
            <person name="Jones C.D."/>
            <person name="Jordan W.C."/>
            <person name="Karpen G.H."/>
            <person name="Kataoka E."/>
            <person name="Keightley P.D."/>
            <person name="Kheradpour P."/>
            <person name="Kirkness E.F."/>
            <person name="Koerich L.B."/>
            <person name="Kristiansen K."/>
            <person name="Kudrna D."/>
            <person name="Kulathinal R.J."/>
            <person name="Kumar S."/>
            <person name="Kwok R."/>
            <person name="Lander E."/>
            <person name="Langley C.H."/>
            <person name="Lapoint R."/>
            <person name="Lazzaro B.P."/>
            <person name="Lee S.J."/>
            <person name="Levesque L."/>
            <person name="Li R."/>
            <person name="Lin C.F."/>
            <person name="Lin M.F."/>
            <person name="Lindblad-Toh K."/>
            <person name="Llopart A."/>
            <person name="Long M."/>
            <person name="Low L."/>
            <person name="Lozovsky E."/>
            <person name="Lu J."/>
            <person name="Luo M."/>
            <person name="Machado C.A."/>
            <person name="Makalowski W."/>
            <person name="Marzo M."/>
            <person name="Matsuda M."/>
            <person name="Matzkin L."/>
            <person name="McAllister B."/>
            <person name="McBride C.S."/>
            <person name="McKernan B."/>
            <person name="McKernan K."/>
            <person name="Mendez-Lago M."/>
            <person name="Minx P."/>
            <person name="Mollenhauer M.U."/>
            <person name="Montooth K."/>
            <person name="Mount S.M."/>
            <person name="Mu X."/>
            <person name="Myers E."/>
            <person name="Negre B."/>
            <person name="Newfeld S."/>
            <person name="Nielsen R."/>
            <person name="Noor M.A."/>
            <person name="O'Grady P."/>
            <person name="Pachter L."/>
            <person name="Papaceit M."/>
            <person name="Parisi M.J."/>
            <person name="Parisi M."/>
            <person name="Parts L."/>
            <person name="Pedersen J.S."/>
            <person name="Pesole G."/>
            <person name="Phillippy A.M."/>
            <person name="Ponting C.P."/>
            <person name="Pop M."/>
            <person name="Porcelli D."/>
            <person name="Powell J.R."/>
            <person name="Prohaska S."/>
            <person name="Pruitt K."/>
            <person name="Puig M."/>
            <person name="Quesneville H."/>
            <person name="Ram K.R."/>
            <person name="Rand D."/>
            <person name="Rasmussen M.D."/>
            <person name="Reed L.K."/>
            <person name="Reenan R."/>
            <person name="Reily A."/>
            <person name="Remington K.A."/>
            <person name="Rieger T.T."/>
            <person name="Ritchie M.G."/>
            <person name="Robin C."/>
            <person name="Rogers Y.H."/>
            <person name="Rohde C."/>
            <person name="Rozas J."/>
            <person name="Rubenfield M.J."/>
            <person name="Ruiz A."/>
            <person name="Russo S."/>
            <person name="Salzberg S.L."/>
            <person name="Sanchez-Gracia A."/>
            <person name="Saranga D.J."/>
            <person name="Sato H."/>
            <person name="Schaeffer S.W."/>
            <person name="Schatz M.C."/>
            <person name="Schlenke T."/>
            <person name="Schwartz R."/>
            <person name="Segarra C."/>
            <person name="Singh R.S."/>
            <person name="Sirot L."/>
            <person name="Sirota M."/>
            <person name="Sisneros N.B."/>
            <person name="Smith C.D."/>
            <person name="Smith T.F."/>
            <person name="Spieth J."/>
            <person name="Stage D.E."/>
            <person name="Stark A."/>
            <person name="Stephan W."/>
            <person name="Strausberg R.L."/>
            <person name="Strempel S."/>
            <person name="Sturgill D."/>
            <person name="Sutton G."/>
            <person name="Sutton G.G."/>
            <person name="Tao W."/>
            <person name="Teichmann S."/>
            <person name="Tobari Y.N."/>
            <person name="Tomimura Y."/>
            <person name="Tsolas J.M."/>
            <person name="Valente V.L."/>
            <person name="Venter E."/>
            <person name="Venter J.C."/>
            <person name="Vicario S."/>
            <person name="Vieira F.G."/>
            <person name="Vilella A.J."/>
            <person name="Villasante A."/>
            <person name="Walenz B."/>
            <person name="Wang J."/>
            <person name="Wasserman M."/>
            <person name="Watts T."/>
            <person name="Wilson D."/>
            <person name="Wilson R.K."/>
            <person name="Wing R.A."/>
            <person name="Wolfner M.F."/>
            <person name="Wong A."/>
            <person name="Wong G.K."/>
            <person name="Wu C.I."/>
            <person name="Wu G."/>
            <person name="Yamamoto D."/>
            <person name="Yang H.P."/>
            <person name="Yang S.P."/>
            <person name="Yorke J.A."/>
            <person name="Yoshida K."/>
            <person name="Zdobnov E."/>
            <person name="Zhang P."/>
            <person name="Zhang Y."/>
            <person name="Zimin A.V."/>
            <person name="Baldwin J."/>
            <person name="Abdouelleil A."/>
            <person name="Abdulkadir J."/>
            <person name="Abebe A."/>
            <person name="Abera B."/>
            <person name="Abreu J."/>
            <person name="Acer S.C."/>
            <person name="Aftuck L."/>
            <person name="Alexander A."/>
            <person name="An P."/>
            <person name="Anderson E."/>
            <person name="Anderson S."/>
            <person name="Arachi H."/>
            <person name="Azer M."/>
            <person name="Bachantsang P."/>
            <person name="Barry A."/>
            <person name="Bayul T."/>
            <person name="Berlin A."/>
            <person name="Bessette D."/>
            <person name="Bloom T."/>
            <person name="Blye J."/>
            <person name="Boguslavskiy L."/>
            <person name="Bonnet C."/>
            <person name="Boukhgalter B."/>
            <person name="Bourzgui I."/>
            <person name="Brown A."/>
            <person name="Cahill P."/>
            <person name="Channer S."/>
            <person name="Cheshatsang Y."/>
            <person name="Chuda L."/>
            <person name="Citroen M."/>
            <person name="Collymore A."/>
            <person name="Cooke P."/>
            <person name="Costello M."/>
            <person name="D'Aco K."/>
            <person name="Daza R."/>
            <person name="De Haan G."/>
            <person name="DeGray S."/>
            <person name="DeMaso C."/>
            <person name="Dhargay N."/>
            <person name="Dooley K."/>
            <person name="Dooley E."/>
            <person name="Doricent M."/>
            <person name="Dorje P."/>
            <person name="Dorjee K."/>
            <person name="Dupes A."/>
            <person name="Elong R."/>
            <person name="Falk J."/>
            <person name="Farina A."/>
            <person name="Faro S."/>
            <person name="Ferguson D."/>
            <person name="Fisher S."/>
            <person name="Foley C.D."/>
            <person name="Franke A."/>
            <person name="Friedrich D."/>
            <person name="Gadbois L."/>
            <person name="Gearin G."/>
            <person name="Gearin C.R."/>
            <person name="Giannoukos G."/>
            <person name="Goode T."/>
            <person name="Graham J."/>
            <person name="Grandbois E."/>
            <person name="Grewal S."/>
            <person name="Gyaltsen K."/>
            <person name="Hafez N."/>
            <person name="Hagos B."/>
            <person name="Hall J."/>
            <person name="Henson C."/>
            <person name="Hollinger A."/>
            <person name="Honan T."/>
            <person name="Huard M.D."/>
            <person name="Hughes L."/>
            <person name="Hurhula B."/>
            <person name="Husby M.E."/>
            <person name="Kamat A."/>
            <person name="Kanga B."/>
            <person name="Kashin S."/>
            <person name="Khazanovich D."/>
            <person name="Kisner P."/>
            <person name="Lance K."/>
            <person name="Lara M."/>
            <person name="Lee W."/>
            <person name="Lennon N."/>
            <person name="Letendre F."/>
            <person name="LeVine R."/>
            <person name="Lipovsky A."/>
            <person name="Liu X."/>
            <person name="Liu J."/>
            <person name="Liu S."/>
            <person name="Lokyitsang T."/>
            <person name="Lokyitsang Y."/>
            <person name="Lubonja R."/>
            <person name="Lui A."/>
            <person name="MacDonald P."/>
            <person name="Magnisalis V."/>
            <person name="Maru K."/>
            <person name="Matthews C."/>
            <person name="McCusker W."/>
            <person name="McDonough S."/>
            <person name="Mehta T."/>
            <person name="Meldrim J."/>
            <person name="Meneus L."/>
            <person name="Mihai O."/>
            <person name="Mihalev A."/>
            <person name="Mihova T."/>
            <person name="Mittelman R."/>
            <person name="Mlenga V."/>
            <person name="Montmayeur A."/>
            <person name="Mulrain L."/>
            <person name="Navidi A."/>
            <person name="Naylor J."/>
            <person name="Negash T."/>
            <person name="Nguyen T."/>
            <person name="Nguyen N."/>
            <person name="Nicol R."/>
            <person name="Norbu C."/>
            <person name="Norbu N."/>
            <person name="Novod N."/>
            <person name="O'Neill B."/>
            <person name="Osman S."/>
            <person name="Markiewicz E."/>
            <person name="Oyono O.L."/>
            <person name="Patti C."/>
            <person name="Phunkhang P."/>
            <person name="Pierre F."/>
            <person name="Priest M."/>
            <person name="Raghuraman S."/>
            <person name="Rege F."/>
            <person name="Reyes R."/>
            <person name="Rise C."/>
            <person name="Rogov P."/>
            <person name="Ross K."/>
            <person name="Ryan E."/>
            <person name="Settipalli S."/>
            <person name="Shea T."/>
            <person name="Sherpa N."/>
            <person name="Shi L."/>
            <person name="Shih D."/>
            <person name="Sparrow T."/>
            <person name="Spaulding J."/>
            <person name="Stalker J."/>
            <person name="Stange-Thomann N."/>
            <person name="Stavropoulos S."/>
            <person name="Stone C."/>
            <person name="Strader C."/>
            <person name="Tesfaye S."/>
            <person name="Thomson T."/>
            <person name="Thoulutsang Y."/>
            <person name="Thoulutsang D."/>
            <person name="Topham K."/>
            <person name="Topping I."/>
            <person name="Tsamla T."/>
            <person name="Vassiliev H."/>
            <person name="Vo A."/>
            <person name="Wangchuk T."/>
            <person name="Wangdi T."/>
            <person name="Weiand M."/>
            <person name="Wilkinson J."/>
            <person name="Wilson A."/>
            <person name="Yadav S."/>
            <person name="Young G."/>
            <person name="Yu Q."/>
            <person name="Zembek L."/>
            <person name="Zhong D."/>
            <person name="Zimmer A."/>
            <person name="Zwirko Z."/>
            <person name="Jaffe D.B."/>
            <person name="Alvarez P."/>
            <person name="Brockman W."/>
            <person name="Butler J."/>
            <person name="Chin C."/>
            <person name="Gnerre S."/>
            <person name="Grabherr M."/>
            <person name="Kleber M."/>
            <person name="Mauceli E."/>
            <person name="MacCallum I."/>
        </authorList>
    </citation>
    <scope>NUCLEOTIDE SEQUENCE [LARGE SCALE GENOMIC DNA]</scope>
    <source>
        <strain evidence="2">Tucson 15287-2541.00</strain>
    </source>
</reference>
<gene>
    <name evidence="1" type="primary">Dgri\GH23820</name>
    <name evidence="1" type="ORF">Dgri_GH23820</name>
</gene>
<organism evidence="2">
    <name type="scientific">Drosophila grimshawi</name>
    <name type="common">Hawaiian fruit fly</name>
    <name type="synonym">Idiomyia grimshawi</name>
    <dbReference type="NCBI Taxonomy" id="7222"/>
    <lineage>
        <taxon>Eukaryota</taxon>
        <taxon>Metazoa</taxon>
        <taxon>Ecdysozoa</taxon>
        <taxon>Arthropoda</taxon>
        <taxon>Hexapoda</taxon>
        <taxon>Insecta</taxon>
        <taxon>Pterygota</taxon>
        <taxon>Neoptera</taxon>
        <taxon>Endopterygota</taxon>
        <taxon>Diptera</taxon>
        <taxon>Brachycera</taxon>
        <taxon>Muscomorpha</taxon>
        <taxon>Ephydroidea</taxon>
        <taxon>Drosophilidae</taxon>
        <taxon>Drosophila</taxon>
        <taxon>Hawaiian Drosophila</taxon>
    </lineage>
</organism>
<protein>
    <submittedName>
        <fullName evidence="1">GH23820</fullName>
    </submittedName>
</protein>
<accession>B4K0P8</accession>
<dbReference type="EMBL" id="CH916486">
    <property type="protein sequence ID" value="EDV94004.1"/>
    <property type="molecule type" value="Genomic_DNA"/>
</dbReference>
<evidence type="ECO:0000313" key="1">
    <source>
        <dbReference type="EMBL" id="EDV94004.1"/>
    </source>
</evidence>
<keyword evidence="2" id="KW-1185">Reference proteome</keyword>
<dbReference type="InParanoid" id="B4K0P8"/>
<dbReference type="Proteomes" id="UP000001070">
    <property type="component" value="Unassembled WGS sequence"/>
</dbReference>
<dbReference type="HOGENOM" id="CLU_2173576_0_0_1"/>
<evidence type="ECO:0000313" key="2">
    <source>
        <dbReference type="Proteomes" id="UP000001070"/>
    </source>
</evidence>